<evidence type="ECO:0000313" key="2">
    <source>
        <dbReference type="Proteomes" id="UP001314903"/>
    </source>
</evidence>
<name>A0ABS4KMG2_9FIRM</name>
<organism evidence="1 2">
    <name type="scientific">Acetoanaerobium pronyense</name>
    <dbReference type="NCBI Taxonomy" id="1482736"/>
    <lineage>
        <taxon>Bacteria</taxon>
        <taxon>Bacillati</taxon>
        <taxon>Bacillota</taxon>
        <taxon>Clostridia</taxon>
        <taxon>Peptostreptococcales</taxon>
        <taxon>Filifactoraceae</taxon>
        <taxon>Acetoanaerobium</taxon>
    </lineage>
</organism>
<dbReference type="Proteomes" id="UP001314903">
    <property type="component" value="Unassembled WGS sequence"/>
</dbReference>
<dbReference type="InterPro" id="IPR010965">
    <property type="entry name" value="HesB-rel_seleno"/>
</dbReference>
<dbReference type="InterPro" id="IPR035903">
    <property type="entry name" value="HesB-like_dom_sf"/>
</dbReference>
<accession>A0ABS4KMG2</accession>
<dbReference type="SUPFAM" id="SSF89360">
    <property type="entry name" value="HesB-like domain"/>
    <property type="match status" value="1"/>
</dbReference>
<sequence length="107" mass="11772">MGISIQKEASDRLKEILSEKQIEGNVVRIFMSGSGCSGPMFNLAVDEVKENDEQIEFEGMKYVVEKSLIEQYEGFEILPFENGEIKSIYVEALSTGDSGCSSCSGCN</sequence>
<reference evidence="1 2" key="1">
    <citation type="submission" date="2021-03" db="EMBL/GenBank/DDBJ databases">
        <title>Genomic Encyclopedia of Type Strains, Phase IV (KMG-IV): sequencing the most valuable type-strain genomes for metagenomic binning, comparative biology and taxonomic classification.</title>
        <authorList>
            <person name="Goeker M."/>
        </authorList>
    </citation>
    <scope>NUCLEOTIDE SEQUENCE [LARGE SCALE GENOMIC DNA]</scope>
    <source>
        <strain evidence="1 2">DSM 27512</strain>
    </source>
</reference>
<protein>
    <submittedName>
        <fullName evidence="1">HesB-like selenoprotein</fullName>
    </submittedName>
</protein>
<keyword evidence="2" id="KW-1185">Reference proteome</keyword>
<dbReference type="RefSeq" id="WP_209661992.1">
    <property type="nucleotide sequence ID" value="NZ_JAGGLI010000049.1"/>
</dbReference>
<evidence type="ECO:0000313" key="1">
    <source>
        <dbReference type="EMBL" id="MBP2028940.1"/>
    </source>
</evidence>
<dbReference type="Gene3D" id="2.60.300.12">
    <property type="entry name" value="HesB-like domain"/>
    <property type="match status" value="1"/>
</dbReference>
<gene>
    <name evidence="1" type="ORF">J2Z35_002778</name>
</gene>
<comment type="caution">
    <text evidence="1">The sequence shown here is derived from an EMBL/GenBank/DDBJ whole genome shotgun (WGS) entry which is preliminary data.</text>
</comment>
<proteinExistence type="predicted"/>
<dbReference type="EMBL" id="JAGGLI010000049">
    <property type="protein sequence ID" value="MBP2028940.1"/>
    <property type="molecule type" value="Genomic_DNA"/>
</dbReference>
<dbReference type="NCBIfam" id="TIGR01911">
    <property type="entry name" value="HesB_rel_seleno"/>
    <property type="match status" value="1"/>
</dbReference>